<dbReference type="InterPro" id="IPR004474">
    <property type="entry name" value="LytR_CpsA_psr"/>
</dbReference>
<proteinExistence type="inferred from homology"/>
<evidence type="ECO:0000313" key="6">
    <source>
        <dbReference type="Proteomes" id="UP000186758"/>
    </source>
</evidence>
<feature type="domain" description="SsuA/THI5-like" evidence="4">
    <location>
        <begin position="18"/>
        <end position="101"/>
    </location>
</feature>
<reference evidence="5 6" key="1">
    <citation type="submission" date="2016-11" db="EMBL/GenBank/DDBJ databases">
        <title>Description of two novel members of the family Erysipelotrichaceae: Ileibacterium lipovorans gen. nov., sp. nov. and Dubosiella newyorkensis, gen. nov., sp. nov.</title>
        <authorList>
            <person name="Cox L.M."/>
            <person name="Sohn J."/>
            <person name="Tyrrell K.L."/>
            <person name="Citron D.M."/>
            <person name="Lawson P.A."/>
            <person name="Patel N.B."/>
            <person name="Iizumi T."/>
            <person name="Perez-Perez G.I."/>
            <person name="Goldstein E.J."/>
            <person name="Blaser M.J."/>
        </authorList>
    </citation>
    <scope>NUCLEOTIDE SEQUENCE [LARGE SCALE GENOMIC DNA]</scope>
    <source>
        <strain evidence="5 6">NYU-BL-K8</strain>
    </source>
</reference>
<evidence type="ECO:0000259" key="3">
    <source>
        <dbReference type="Pfam" id="PF03816"/>
    </source>
</evidence>
<dbReference type="SUPFAM" id="SSF53850">
    <property type="entry name" value="Periplasmic binding protein-like II"/>
    <property type="match status" value="1"/>
</dbReference>
<feature type="region of interest" description="Disordered" evidence="2">
    <location>
        <begin position="455"/>
        <end position="493"/>
    </location>
</feature>
<evidence type="ECO:0000256" key="1">
    <source>
        <dbReference type="ARBA" id="ARBA00006068"/>
    </source>
</evidence>
<comment type="similarity">
    <text evidence="1">Belongs to the LytR/CpsA/Psr (LCP) family.</text>
</comment>
<sequence length="493" mass="54703">MLGAYYIFRTNGTLASITAIKNTNNNNISVIVMSESDIDSLEDLSGKKVGILKNIDKGGTEKALEQIQKEMPVEFEQVELDSVPQEAMALYNGDVDAVILNEAYRTNVTELEDYADFSNRTRVIFQAYFKTSATNEALAVSDVTTKPYNILISGNDTYGDVGELSRSDVNMVVTVNPMTSTVLLTSIPRDSYIPVDCGDAYACAEGELDKITHTGINGITSTKRTVEKLLDIDINYTFRVNFSSVTNIVDSLGGIDIEVPEGQAVETFYADSTLEGVTEGWNHLDGERALSFARERYAYIDGDNQRVRNQQMVLKAIFNKATSPDIIVNYTSLLKALESAFDTTLSQDEITDFIKYQIQAMPDWKFESYQVSGDGDTLFCPSLGQEAYVTVLDKNTVALAHDKIMAVLDGKDADGVTEAEPKESTEDIYQQIPENYEYNNETGTDYYDPSWYYEEPQWDVQVPEDSGLPTEPPVEEPENPGQSVEDPSQVPEG</sequence>
<dbReference type="Gene3D" id="3.40.630.190">
    <property type="entry name" value="LCP protein"/>
    <property type="match status" value="1"/>
</dbReference>
<dbReference type="Pfam" id="PF09084">
    <property type="entry name" value="NMT1"/>
    <property type="match status" value="1"/>
</dbReference>
<dbReference type="NCBIfam" id="TIGR00350">
    <property type="entry name" value="lytR_cpsA_psr"/>
    <property type="match status" value="1"/>
</dbReference>
<dbReference type="PANTHER" id="PTHR33392:SF6">
    <property type="entry name" value="POLYISOPRENYL-TEICHOIC ACID--PEPTIDOGLYCAN TEICHOIC ACID TRANSFERASE TAGU"/>
    <property type="match status" value="1"/>
</dbReference>
<dbReference type="PANTHER" id="PTHR33392">
    <property type="entry name" value="POLYISOPRENYL-TEICHOIC ACID--PEPTIDOGLYCAN TEICHOIC ACID TRANSFERASE TAGU"/>
    <property type="match status" value="1"/>
</dbReference>
<evidence type="ECO:0008006" key="7">
    <source>
        <dbReference type="Google" id="ProtNLM"/>
    </source>
</evidence>
<evidence type="ECO:0000313" key="5">
    <source>
        <dbReference type="EMBL" id="OLU44423.1"/>
    </source>
</evidence>
<dbReference type="Pfam" id="PF03816">
    <property type="entry name" value="LytR_cpsA_psr"/>
    <property type="match status" value="1"/>
</dbReference>
<gene>
    <name evidence="5" type="ORF">BO223_08415</name>
</gene>
<evidence type="ECO:0000256" key="2">
    <source>
        <dbReference type="SAM" id="MobiDB-lite"/>
    </source>
</evidence>
<dbReference type="InterPro" id="IPR050922">
    <property type="entry name" value="LytR/CpsA/Psr_CW_biosynth"/>
</dbReference>
<dbReference type="InterPro" id="IPR015168">
    <property type="entry name" value="SsuA/THI5"/>
</dbReference>
<name>A0A1Q9YJ50_9FIRM</name>
<dbReference type="EMBL" id="MPJZ01000070">
    <property type="protein sequence ID" value="OLU44423.1"/>
    <property type="molecule type" value="Genomic_DNA"/>
</dbReference>
<dbReference type="RefSeq" id="WP_075885683.1">
    <property type="nucleotide sequence ID" value="NZ_CAPQAZ010000003.1"/>
</dbReference>
<dbReference type="Gene3D" id="3.40.190.10">
    <property type="entry name" value="Periplasmic binding protein-like II"/>
    <property type="match status" value="1"/>
</dbReference>
<feature type="domain" description="Cell envelope-related transcriptional attenuator" evidence="3">
    <location>
        <begin position="166"/>
        <end position="322"/>
    </location>
</feature>
<protein>
    <recommendedName>
        <fullName evidence="7">Cell envelope-related transcriptional attenuator domain-containing protein</fullName>
    </recommendedName>
</protein>
<comment type="caution">
    <text evidence="5">The sequence shown here is derived from an EMBL/GenBank/DDBJ whole genome shotgun (WGS) entry which is preliminary data.</text>
</comment>
<organism evidence="5 6">
    <name type="scientific">Faecalibaculum rodentium</name>
    <dbReference type="NCBI Taxonomy" id="1702221"/>
    <lineage>
        <taxon>Bacteria</taxon>
        <taxon>Bacillati</taxon>
        <taxon>Bacillota</taxon>
        <taxon>Erysipelotrichia</taxon>
        <taxon>Erysipelotrichales</taxon>
        <taxon>Erysipelotrichaceae</taxon>
        <taxon>Faecalibaculum</taxon>
    </lineage>
</organism>
<dbReference type="AlphaFoldDB" id="A0A1Q9YJ50"/>
<dbReference type="Proteomes" id="UP000186758">
    <property type="component" value="Unassembled WGS sequence"/>
</dbReference>
<evidence type="ECO:0000259" key="4">
    <source>
        <dbReference type="Pfam" id="PF09084"/>
    </source>
</evidence>
<accession>A0A1Q9YJ50</accession>